<evidence type="ECO:0000313" key="12">
    <source>
        <dbReference type="Proteomes" id="UP000289372"/>
    </source>
</evidence>
<feature type="transmembrane region" description="Helical" evidence="7">
    <location>
        <begin position="231"/>
        <end position="249"/>
    </location>
</feature>
<dbReference type="GO" id="GO:0005886">
    <property type="term" value="C:plasma membrane"/>
    <property type="evidence" value="ECO:0007669"/>
    <property type="project" value="UniProtKB-SubCell"/>
</dbReference>
<feature type="transmembrane region" description="Helical" evidence="7">
    <location>
        <begin position="85"/>
        <end position="103"/>
    </location>
</feature>
<evidence type="ECO:0000313" key="8">
    <source>
        <dbReference type="EMBL" id="KLC04347.1"/>
    </source>
</evidence>
<evidence type="ECO:0000256" key="2">
    <source>
        <dbReference type="ARBA" id="ARBA00007543"/>
    </source>
</evidence>
<evidence type="ECO:0000256" key="7">
    <source>
        <dbReference type="SAM" id="Phobius"/>
    </source>
</evidence>
<feature type="transmembrane region" description="Helical" evidence="7">
    <location>
        <begin position="301"/>
        <end position="321"/>
    </location>
</feature>
<comment type="subcellular location">
    <subcellularLocation>
        <location evidence="1">Cell membrane</location>
        <topology evidence="1">Multi-pass membrane protein</topology>
    </subcellularLocation>
</comment>
<feature type="transmembrane region" description="Helical" evidence="7">
    <location>
        <begin position="6"/>
        <end position="39"/>
    </location>
</feature>
<evidence type="ECO:0000256" key="4">
    <source>
        <dbReference type="ARBA" id="ARBA00022692"/>
    </source>
</evidence>
<dbReference type="AlphaFoldDB" id="A0A0G8U519"/>
<dbReference type="PIRSF" id="PIRSF000267">
    <property type="entry name" value="Cyt_oxidse_sub2"/>
    <property type="match status" value="1"/>
</dbReference>
<name>A0A0G8U519_XANPE</name>
<protein>
    <submittedName>
        <fullName evidence="8 9">Ubiquinol oxidase subunit II</fullName>
    </submittedName>
</protein>
<feature type="transmembrane region" description="Helical" evidence="7">
    <location>
        <begin position="115"/>
        <end position="139"/>
    </location>
</feature>
<dbReference type="EMBL" id="PUUL01000148">
    <property type="protein sequence ID" value="RXD49234.1"/>
    <property type="molecule type" value="Genomic_DNA"/>
</dbReference>
<feature type="transmembrane region" description="Helical" evidence="7">
    <location>
        <begin position="159"/>
        <end position="182"/>
    </location>
</feature>
<dbReference type="PANTHER" id="PTHR43141:SF4">
    <property type="entry name" value="CYTOCHROME BD2 SUBUNIT II"/>
    <property type="match status" value="1"/>
</dbReference>
<reference evidence="9 13" key="3">
    <citation type="submission" date="2019-11" db="EMBL/GenBank/DDBJ databases">
        <title>Genome-resolved metagenomics to study the prevalence of co-infection and intraspecific heterogeneity among plant pathogen metapopulations.</title>
        <authorList>
            <person name="Newberry E."/>
            <person name="Bhandari R."/>
            <person name="Kemble J."/>
            <person name="Sikora E."/>
            <person name="Potnis N."/>
        </authorList>
    </citation>
    <scope>NUCLEOTIDE SEQUENCE [LARGE SCALE GENOMIC DNA]</scope>
    <source>
        <strain evidence="9">Xp_Tom_Tuscaloosa_18b</strain>
    </source>
</reference>
<evidence type="ECO:0000313" key="9">
    <source>
        <dbReference type="EMBL" id="NEL75084.1"/>
    </source>
</evidence>
<dbReference type="EMBL" id="JAAGYU010000005">
    <property type="protein sequence ID" value="NEL75084.1"/>
    <property type="molecule type" value="Genomic_DNA"/>
</dbReference>
<evidence type="ECO:0000313" key="11">
    <source>
        <dbReference type="Proteomes" id="UP000035369"/>
    </source>
</evidence>
<evidence type="ECO:0000256" key="6">
    <source>
        <dbReference type="ARBA" id="ARBA00023136"/>
    </source>
</evidence>
<dbReference type="PANTHER" id="PTHR43141">
    <property type="entry name" value="CYTOCHROME BD2 SUBUNIT II"/>
    <property type="match status" value="1"/>
</dbReference>
<dbReference type="GeneID" id="61776242"/>
<keyword evidence="3" id="KW-1003">Cell membrane</keyword>
<dbReference type="Pfam" id="PF02322">
    <property type="entry name" value="Cyt_bd_oxida_II"/>
    <property type="match status" value="1"/>
</dbReference>
<dbReference type="GO" id="GO:0016682">
    <property type="term" value="F:oxidoreductase activity, acting on diphenols and related substances as donors, oxygen as acceptor"/>
    <property type="evidence" value="ECO:0007669"/>
    <property type="project" value="TreeGrafter"/>
</dbReference>
<keyword evidence="6 7" id="KW-0472">Membrane</keyword>
<dbReference type="Proteomes" id="UP000289372">
    <property type="component" value="Unassembled WGS sequence"/>
</dbReference>
<accession>A0A0G8U519</accession>
<evidence type="ECO:0000256" key="3">
    <source>
        <dbReference type="ARBA" id="ARBA00022475"/>
    </source>
</evidence>
<dbReference type="GO" id="GO:0009055">
    <property type="term" value="F:electron transfer activity"/>
    <property type="evidence" value="ECO:0007669"/>
    <property type="project" value="TreeGrafter"/>
</dbReference>
<reference evidence="8 11" key="1">
    <citation type="submission" date="2015-02" db="EMBL/GenBank/DDBJ databases">
        <title>Whole genome sequencing of multiple isolates of three species of pepper and tomato-infecting xanthomonads reveals genetic diversity in field strains and pinpoints effectors responsible for host specificity.</title>
        <authorList>
            <person name="Schwartz A."/>
            <person name="Dahlbeck D."/>
            <person name="Staskawicz B."/>
            <person name="Bart R."/>
            <person name="Potnis N."/>
            <person name="Minsavage G."/>
            <person name="Timilsina S."/>
            <person name="Goss E."/>
            <person name="Jones J."/>
            <person name="Vallad G."/>
            <person name="Barak J."/>
            <person name="Miller S."/>
            <person name="Ritchie D."/>
            <person name="Martins J.Jr."/>
            <person name="Patane J.S."/>
            <person name="Setubal J.C."/>
        </authorList>
    </citation>
    <scope>NUCLEOTIDE SEQUENCE [LARGE SCALE GENOMIC DNA]</scope>
    <source>
        <strain evidence="8 11">Xp3-15</strain>
    </source>
</reference>
<dbReference type="KEGG" id="xpe:BJD13_20480"/>
<feature type="transmembrane region" description="Helical" evidence="7">
    <location>
        <begin position="194"/>
        <end position="216"/>
    </location>
</feature>
<keyword evidence="11" id="KW-1185">Reference proteome</keyword>
<evidence type="ECO:0000313" key="10">
    <source>
        <dbReference type="EMBL" id="RXD49234.1"/>
    </source>
</evidence>
<dbReference type="NCBIfam" id="TIGR00203">
    <property type="entry name" value="cydB"/>
    <property type="match status" value="1"/>
</dbReference>
<dbReference type="Proteomes" id="UP000471082">
    <property type="component" value="Unassembled WGS sequence"/>
</dbReference>
<feature type="transmembrane region" description="Helical" evidence="7">
    <location>
        <begin position="261"/>
        <end position="281"/>
    </location>
</feature>
<dbReference type="EMBL" id="JZUY01000043">
    <property type="protein sequence ID" value="KLC04347.1"/>
    <property type="molecule type" value="Genomic_DNA"/>
</dbReference>
<evidence type="ECO:0000256" key="1">
    <source>
        <dbReference type="ARBA" id="ARBA00004651"/>
    </source>
</evidence>
<dbReference type="GO" id="GO:0019646">
    <property type="term" value="P:aerobic electron transport chain"/>
    <property type="evidence" value="ECO:0007669"/>
    <property type="project" value="TreeGrafter"/>
</dbReference>
<reference evidence="10 12" key="2">
    <citation type="submission" date="2018-02" db="EMBL/GenBank/DDBJ databases">
        <title>Characterization of Xanthomonas diversity in transplant houses and field plants.</title>
        <authorList>
            <person name="Abrahamian P."/>
            <person name="Timilsina S."/>
            <person name="Minsavage G.V."/>
            <person name="Goss E.M."/>
            <person name="Jones J.B."/>
            <person name="Vallad G.E."/>
        </authorList>
    </citation>
    <scope>NUCLEOTIDE SEQUENCE [LARGE SCALE GENOMIC DNA]</scope>
    <source>
        <strain evidence="10 12">GEV2132</strain>
    </source>
</reference>
<dbReference type="RefSeq" id="WP_008577708.1">
    <property type="nucleotide sequence ID" value="NZ_CP018475.1"/>
</dbReference>
<keyword evidence="4 7" id="KW-0812">Transmembrane</keyword>
<dbReference type="Proteomes" id="UP000035369">
    <property type="component" value="Unassembled WGS sequence"/>
</dbReference>
<keyword evidence="5 7" id="KW-1133">Transmembrane helix</keyword>
<proteinExistence type="inferred from homology"/>
<dbReference type="InterPro" id="IPR003317">
    <property type="entry name" value="Cyt-d_oxidase_su2"/>
</dbReference>
<dbReference type="GO" id="GO:0070069">
    <property type="term" value="C:cytochrome complex"/>
    <property type="evidence" value="ECO:0007669"/>
    <property type="project" value="TreeGrafter"/>
</dbReference>
<evidence type="ECO:0000313" key="13">
    <source>
        <dbReference type="Proteomes" id="UP000471082"/>
    </source>
</evidence>
<organism evidence="9 13">
    <name type="scientific">Xanthomonas perforans</name>
    <dbReference type="NCBI Taxonomy" id="442694"/>
    <lineage>
        <taxon>Bacteria</taxon>
        <taxon>Pseudomonadati</taxon>
        <taxon>Pseudomonadota</taxon>
        <taxon>Gammaproteobacteria</taxon>
        <taxon>Lysobacterales</taxon>
        <taxon>Lysobacteraceae</taxon>
        <taxon>Xanthomonas</taxon>
    </lineage>
</organism>
<evidence type="ECO:0000256" key="5">
    <source>
        <dbReference type="ARBA" id="ARBA00022989"/>
    </source>
</evidence>
<gene>
    <name evidence="9" type="primary">cydB</name>
    <name evidence="10" type="ORF">DB769_21460</name>
    <name evidence="9" type="ORF">G3W61_02245</name>
    <name evidence="8" type="ORF">XP315_15070</name>
</gene>
<sequence length="340" mass="37671">MELNYWLPVVWFGVIGFGVLMYVVLDGFVLGLGMLAPFARDEQEVDLMMNTAAPIWDGNETWLVLGGAGLFAAFPTAYAVILSGLYLPVLLMVMALVFRGVAFEFRFKAQRSRRLWTLSFIAGSILTAFAQGIILGALVEGMPLDNGRYTGGVFGWFSPFTILTGAALVFGYALLGSTWLILKTDGRTHTLARQLTKPLVGVVVTFVVLVSVWLPFLSSHVMARWFEHGNFWWLSPIPLMTAAVALALWRNSDSSRSDAWPFLLTLAIFVLGFIGLVLGMWPYLVPPSYTIWQAASPPSSQIFPMVGLVVLLPLVLGYTVWSYRVFRGKITADVGYHHHH</sequence>
<comment type="caution">
    <text evidence="9">The sequence shown here is derived from an EMBL/GenBank/DDBJ whole genome shotgun (WGS) entry which is preliminary data.</text>
</comment>
<comment type="similarity">
    <text evidence="2">Belongs to the cytochrome ubiquinol oxidase subunit 2 family.</text>
</comment>